<dbReference type="Gene3D" id="3.90.550.50">
    <property type="match status" value="1"/>
</dbReference>
<accession>A0A6P6TK48</accession>
<gene>
    <name evidence="3" type="primary">LOC113701804</name>
</gene>
<dbReference type="OrthoDB" id="414175at2759"/>
<dbReference type="Pfam" id="PF04646">
    <property type="entry name" value="DUF604"/>
    <property type="match status" value="1"/>
</dbReference>
<keyword evidence="2" id="KW-1185">Reference proteome</keyword>
<proteinExistence type="predicted"/>
<evidence type="ECO:0000313" key="3">
    <source>
        <dbReference type="RefSeq" id="XP_027078417.1"/>
    </source>
</evidence>
<evidence type="ECO:0008006" key="4">
    <source>
        <dbReference type="Google" id="ProtNLM"/>
    </source>
</evidence>
<protein>
    <recommendedName>
        <fullName evidence="4">Glycoprotein-N-acetylgalactosamine 3-beta-galactosyltransferase 1-like</fullName>
    </recommendedName>
</protein>
<dbReference type="Proteomes" id="UP001652660">
    <property type="component" value="Chromosome 1e"/>
</dbReference>
<dbReference type="PANTHER" id="PTHR10811">
    <property type="entry name" value="FRINGE-RELATED"/>
    <property type="match status" value="1"/>
</dbReference>
<dbReference type="RefSeq" id="XP_027078417.1">
    <property type="nucleotide sequence ID" value="XM_027222616.2"/>
</dbReference>
<dbReference type="AlphaFoldDB" id="A0A6P6TK48"/>
<sequence length="481" mass="55100">MSSAAAFNFHAMTEKLGICKALLVSGLLLWVIFVLFFKDPRCSNSKSFPLLRTETASSSNSTSTDTPSPTTLKHIAFGLQGSEKTYHFRRAYIEAWWRPKKTKGYVYLDRPPTGNLLPWSRKSPPYRINDDLSKLFQVVRPKDPVMPRMVHGILELFREEHEGVRWIVMGDDDTIFFVDNLVDVLSKYDHTKYFYIGYPSEFVLSNYWYSFNQAFGGSGIILSYPLAKALVQDMDRCLKTYASLSADLMTMRCLADIGADLTPQKGFHQIDLQGDLSGFLSSHPKDLVLSLHHIDAVDPYFPSMDRAKSTNHLMKAANVDQSRLFQQTICHHRQNNWSFSISWGYSTHIYEKIMARSWLRMPIETFKTWQKSPNRPHYMFNVRRPFGDPCEAPHVFFFQSVKKISRNEILTVYSRSASRNLPACASSGNHSAEHVSKIHVFSPATKRTEIHISECCDIVRVDNTGKAEVKFRECMADEIIA</sequence>
<keyword evidence="1" id="KW-1133">Transmembrane helix</keyword>
<reference evidence="2" key="1">
    <citation type="journal article" date="2025" name="Foods">
        <title>Unveiling the Microbial Signatures of Arabica Coffee Cherries: Insights into Ripeness Specific Diversity, Functional Traits, and Implications for Quality and Safety.</title>
        <authorList>
            <consortium name="RefSeq"/>
            <person name="Tenea G.N."/>
            <person name="Cifuentes V."/>
            <person name="Reyes P."/>
            <person name="Cevallos-Vallejos M."/>
        </authorList>
    </citation>
    <scope>NUCLEOTIDE SEQUENCE [LARGE SCALE GENOMIC DNA]</scope>
</reference>
<keyword evidence="1" id="KW-0812">Transmembrane</keyword>
<reference evidence="3" key="2">
    <citation type="submission" date="2025-08" db="UniProtKB">
        <authorList>
            <consortium name="RefSeq"/>
        </authorList>
    </citation>
    <scope>IDENTIFICATION</scope>
    <source>
        <tissue evidence="3">Leaves</tissue>
    </source>
</reference>
<feature type="transmembrane region" description="Helical" evidence="1">
    <location>
        <begin position="21"/>
        <end position="37"/>
    </location>
</feature>
<evidence type="ECO:0000256" key="1">
    <source>
        <dbReference type="SAM" id="Phobius"/>
    </source>
</evidence>
<name>A0A6P6TK48_COFAR</name>
<dbReference type="InterPro" id="IPR006740">
    <property type="entry name" value="DUF604"/>
</dbReference>
<dbReference type="GeneID" id="113701804"/>
<organism evidence="2 3">
    <name type="scientific">Coffea arabica</name>
    <name type="common">Arabian coffee</name>
    <dbReference type="NCBI Taxonomy" id="13443"/>
    <lineage>
        <taxon>Eukaryota</taxon>
        <taxon>Viridiplantae</taxon>
        <taxon>Streptophyta</taxon>
        <taxon>Embryophyta</taxon>
        <taxon>Tracheophyta</taxon>
        <taxon>Spermatophyta</taxon>
        <taxon>Magnoliopsida</taxon>
        <taxon>eudicotyledons</taxon>
        <taxon>Gunneridae</taxon>
        <taxon>Pentapetalae</taxon>
        <taxon>asterids</taxon>
        <taxon>lamiids</taxon>
        <taxon>Gentianales</taxon>
        <taxon>Rubiaceae</taxon>
        <taxon>Ixoroideae</taxon>
        <taxon>Gardenieae complex</taxon>
        <taxon>Bertiereae - Coffeeae clade</taxon>
        <taxon>Coffeeae</taxon>
        <taxon>Coffea</taxon>
    </lineage>
</organism>
<keyword evidence="1" id="KW-0472">Membrane</keyword>
<evidence type="ECO:0000313" key="2">
    <source>
        <dbReference type="Proteomes" id="UP001652660"/>
    </source>
</evidence>